<sequence>MCWTCFSLGVQLHQSPSSVIKKAGADVQICCTHGKSDHRVMLWYQQSPGQRALKLIGYGYATFNNDSVEAPFRKHFRLAGDLEGAKKNGSLTIVDLKPLEHTATYFCAAREAHHLKHPSTLNKNLFPAYP</sequence>
<keyword evidence="5" id="KW-1185">Reference proteome</keyword>
<evidence type="ECO:0000256" key="1">
    <source>
        <dbReference type="ARBA" id="ARBA00022729"/>
    </source>
</evidence>
<dbReference type="InterPro" id="IPR013106">
    <property type="entry name" value="Ig_V-set"/>
</dbReference>
<reference evidence="4" key="2">
    <citation type="submission" date="2025-09" db="UniProtKB">
        <authorList>
            <consortium name="Ensembl"/>
        </authorList>
    </citation>
    <scope>IDENTIFICATION</scope>
</reference>
<dbReference type="InterPro" id="IPR013783">
    <property type="entry name" value="Ig-like_fold"/>
</dbReference>
<accession>A0A3Q0RTR7</accession>
<dbReference type="Pfam" id="PF07686">
    <property type="entry name" value="V-set"/>
    <property type="match status" value="1"/>
</dbReference>
<dbReference type="Proteomes" id="UP000261340">
    <property type="component" value="Unplaced"/>
</dbReference>
<reference evidence="4" key="1">
    <citation type="submission" date="2025-08" db="UniProtKB">
        <authorList>
            <consortium name="Ensembl"/>
        </authorList>
    </citation>
    <scope>IDENTIFICATION</scope>
</reference>
<dbReference type="Ensembl" id="ENSACIT00000016343.1">
    <property type="protein sequence ID" value="ENSACIP00000015924.1"/>
    <property type="gene ID" value="ENSACIG00000012367.1"/>
</dbReference>
<dbReference type="GO" id="GO:0002376">
    <property type="term" value="P:immune system process"/>
    <property type="evidence" value="ECO:0007669"/>
    <property type="project" value="UniProtKB-KW"/>
</dbReference>
<dbReference type="PANTHER" id="PTHR23268:SF102">
    <property type="entry name" value="IMMUNOGLOBULIN V-SET DOMAIN-CONTAINING PROTEIN"/>
    <property type="match status" value="1"/>
</dbReference>
<dbReference type="InterPro" id="IPR050413">
    <property type="entry name" value="TCR_beta_variable"/>
</dbReference>
<keyword evidence="1" id="KW-0732">Signal</keyword>
<feature type="domain" description="Immunoglobulin V-set" evidence="3">
    <location>
        <begin position="26"/>
        <end position="109"/>
    </location>
</feature>
<dbReference type="GeneTree" id="ENSGT00980000198722"/>
<protein>
    <recommendedName>
        <fullName evidence="3">Immunoglobulin V-set domain-containing protein</fullName>
    </recommendedName>
</protein>
<dbReference type="GO" id="GO:0007166">
    <property type="term" value="P:cell surface receptor signaling pathway"/>
    <property type="evidence" value="ECO:0007669"/>
    <property type="project" value="TreeGrafter"/>
</dbReference>
<dbReference type="GO" id="GO:0005886">
    <property type="term" value="C:plasma membrane"/>
    <property type="evidence" value="ECO:0007669"/>
    <property type="project" value="TreeGrafter"/>
</dbReference>
<dbReference type="SMART" id="SM00406">
    <property type="entry name" value="IGv"/>
    <property type="match status" value="1"/>
</dbReference>
<evidence type="ECO:0000256" key="2">
    <source>
        <dbReference type="ARBA" id="ARBA00022859"/>
    </source>
</evidence>
<dbReference type="AlphaFoldDB" id="A0A3Q0RTR7"/>
<name>A0A3Q0RTR7_AMPCI</name>
<proteinExistence type="predicted"/>
<dbReference type="SUPFAM" id="SSF48726">
    <property type="entry name" value="Immunoglobulin"/>
    <property type="match status" value="1"/>
</dbReference>
<dbReference type="Gene3D" id="2.60.40.10">
    <property type="entry name" value="Immunoglobulins"/>
    <property type="match status" value="1"/>
</dbReference>
<dbReference type="STRING" id="61819.ENSACIP00000015924"/>
<keyword evidence="2" id="KW-0391">Immunity</keyword>
<evidence type="ECO:0000313" key="4">
    <source>
        <dbReference type="Ensembl" id="ENSACIP00000015924.1"/>
    </source>
</evidence>
<organism evidence="4 5">
    <name type="scientific">Amphilophus citrinellus</name>
    <name type="common">Midas cichlid</name>
    <name type="synonym">Cichlasoma citrinellum</name>
    <dbReference type="NCBI Taxonomy" id="61819"/>
    <lineage>
        <taxon>Eukaryota</taxon>
        <taxon>Metazoa</taxon>
        <taxon>Chordata</taxon>
        <taxon>Craniata</taxon>
        <taxon>Vertebrata</taxon>
        <taxon>Euteleostomi</taxon>
        <taxon>Actinopterygii</taxon>
        <taxon>Neopterygii</taxon>
        <taxon>Teleostei</taxon>
        <taxon>Neoteleostei</taxon>
        <taxon>Acanthomorphata</taxon>
        <taxon>Ovalentaria</taxon>
        <taxon>Cichlomorphae</taxon>
        <taxon>Cichliformes</taxon>
        <taxon>Cichlidae</taxon>
        <taxon>New World cichlids</taxon>
        <taxon>Cichlasomatinae</taxon>
        <taxon>Heroini</taxon>
        <taxon>Amphilophus</taxon>
    </lineage>
</organism>
<evidence type="ECO:0000259" key="3">
    <source>
        <dbReference type="SMART" id="SM00406"/>
    </source>
</evidence>
<dbReference type="InterPro" id="IPR036179">
    <property type="entry name" value="Ig-like_dom_sf"/>
</dbReference>
<dbReference type="PANTHER" id="PTHR23268">
    <property type="entry name" value="T-CELL RECEPTOR BETA CHAIN"/>
    <property type="match status" value="1"/>
</dbReference>
<dbReference type="OMA" id="VQICCTH"/>
<evidence type="ECO:0000313" key="5">
    <source>
        <dbReference type="Proteomes" id="UP000261340"/>
    </source>
</evidence>